<gene>
    <name evidence="12" type="ORF">GCM10010315_52680</name>
</gene>
<feature type="transmembrane region" description="Helical" evidence="11">
    <location>
        <begin position="241"/>
        <end position="260"/>
    </location>
</feature>
<sequence length="401" mass="42912">MSADAAAPVRAPEPRRAPEERRPYRDRVLQAFDRALPALGLYAVARMTGTIAMAAWALWIGKHPRTLLGHLWDGIWYAGIARHGYGLVVPSPTSKGVVFNDLAFFPLFPGLVRALTTMLPITPVTAGLLVSGVSALAAAWGLYAVGEHLHGRRVATALVLLWGLLPHAIVQTMAYTESLMTALAAWSLYAVLTGRRLTAGVLALAAGLSRPNGVAVAAAVCTAAALALWRDPRARTDPRLWAGALLAPLGWAGYVLWAGLRSGHGVLGYFEVQRLWGSRFDFGQNAFGFVRHLIVGRDSLAYYATLLILVVALFSLVLLALDRPPATLLVYVLVLVVIAVGGSSYFASKPRFLMPAFPLLLPAALAMARARPRTAALATAALAGLSFFYGTYLLTVARVPM</sequence>
<feature type="transmembrane region" description="Helical" evidence="11">
    <location>
        <begin position="375"/>
        <end position="395"/>
    </location>
</feature>
<keyword evidence="7" id="KW-0256">Endoplasmic reticulum</keyword>
<dbReference type="EMBL" id="BAAASL010000024">
    <property type="protein sequence ID" value="GAA2724003.1"/>
    <property type="molecule type" value="Genomic_DNA"/>
</dbReference>
<protein>
    <submittedName>
        <fullName evidence="12">Glycosyltransferase family 39 protein</fullName>
    </submittedName>
</protein>
<keyword evidence="13" id="KW-1185">Reference proteome</keyword>
<keyword evidence="5" id="KW-0808">Transferase</keyword>
<feature type="transmembrane region" description="Helical" evidence="11">
    <location>
        <begin position="212"/>
        <end position="229"/>
    </location>
</feature>
<dbReference type="Proteomes" id="UP001500886">
    <property type="component" value="Unassembled WGS sequence"/>
</dbReference>
<dbReference type="InterPro" id="IPR007315">
    <property type="entry name" value="PIG-V/Gpi18"/>
</dbReference>
<organism evidence="12 13">
    <name type="scientific">Streptomyces luteosporeus</name>
    <dbReference type="NCBI Taxonomy" id="173856"/>
    <lineage>
        <taxon>Bacteria</taxon>
        <taxon>Bacillati</taxon>
        <taxon>Actinomycetota</taxon>
        <taxon>Actinomycetes</taxon>
        <taxon>Kitasatosporales</taxon>
        <taxon>Streptomycetaceae</taxon>
        <taxon>Streptomyces</taxon>
    </lineage>
</organism>
<keyword evidence="3" id="KW-0337">GPI-anchor biosynthesis</keyword>
<evidence type="ECO:0000256" key="9">
    <source>
        <dbReference type="ARBA" id="ARBA00023136"/>
    </source>
</evidence>
<keyword evidence="9 11" id="KW-0472">Membrane</keyword>
<feature type="region of interest" description="Disordered" evidence="10">
    <location>
        <begin position="1"/>
        <end position="22"/>
    </location>
</feature>
<feature type="transmembrane region" description="Helical" evidence="11">
    <location>
        <begin position="328"/>
        <end position="346"/>
    </location>
</feature>
<evidence type="ECO:0000313" key="13">
    <source>
        <dbReference type="Proteomes" id="UP001500886"/>
    </source>
</evidence>
<keyword evidence="8 11" id="KW-1133">Transmembrane helix</keyword>
<proteinExistence type="predicted"/>
<keyword evidence="6 11" id="KW-0812">Transmembrane</keyword>
<feature type="transmembrane region" description="Helical" evidence="11">
    <location>
        <begin position="39"/>
        <end position="60"/>
    </location>
</feature>
<feature type="transmembrane region" description="Helical" evidence="11">
    <location>
        <begin position="300"/>
        <end position="321"/>
    </location>
</feature>
<keyword evidence="4" id="KW-0328">Glycosyltransferase</keyword>
<feature type="compositionally biased region" description="Low complexity" evidence="10">
    <location>
        <begin position="1"/>
        <end position="10"/>
    </location>
</feature>
<reference evidence="13" key="1">
    <citation type="journal article" date="2019" name="Int. J. Syst. Evol. Microbiol.">
        <title>The Global Catalogue of Microorganisms (GCM) 10K type strain sequencing project: providing services to taxonomists for standard genome sequencing and annotation.</title>
        <authorList>
            <consortium name="The Broad Institute Genomics Platform"/>
            <consortium name="The Broad Institute Genome Sequencing Center for Infectious Disease"/>
            <person name="Wu L."/>
            <person name="Ma J."/>
        </authorList>
    </citation>
    <scope>NUCLEOTIDE SEQUENCE [LARGE SCALE GENOMIC DNA]</scope>
    <source>
        <strain evidence="13">JCM 4542</strain>
    </source>
</reference>
<dbReference type="PANTHER" id="PTHR12468">
    <property type="entry name" value="GPI MANNOSYLTRANSFERASE 2"/>
    <property type="match status" value="1"/>
</dbReference>
<comment type="pathway">
    <text evidence="2">Glycolipid biosynthesis; glycosylphosphatidylinositol-anchor biosynthesis.</text>
</comment>
<feature type="transmembrane region" description="Helical" evidence="11">
    <location>
        <begin position="121"/>
        <end position="143"/>
    </location>
</feature>
<comment type="subcellular location">
    <subcellularLocation>
        <location evidence="1">Endoplasmic reticulum membrane</location>
        <topology evidence="1">Multi-pass membrane protein</topology>
    </subcellularLocation>
</comment>
<evidence type="ECO:0000256" key="8">
    <source>
        <dbReference type="ARBA" id="ARBA00022989"/>
    </source>
</evidence>
<evidence type="ECO:0000256" key="7">
    <source>
        <dbReference type="ARBA" id="ARBA00022824"/>
    </source>
</evidence>
<dbReference type="PANTHER" id="PTHR12468:SF2">
    <property type="entry name" value="GPI MANNOSYLTRANSFERASE 2"/>
    <property type="match status" value="1"/>
</dbReference>
<dbReference type="RefSeq" id="WP_344438642.1">
    <property type="nucleotide sequence ID" value="NZ_BAAASL010000024.1"/>
</dbReference>
<accession>A0ABP6GMD1</accession>
<feature type="compositionally biased region" description="Basic and acidic residues" evidence="10">
    <location>
        <begin position="12"/>
        <end position="22"/>
    </location>
</feature>
<evidence type="ECO:0000256" key="2">
    <source>
        <dbReference type="ARBA" id="ARBA00004687"/>
    </source>
</evidence>
<feature type="transmembrane region" description="Helical" evidence="11">
    <location>
        <begin position="155"/>
        <end position="176"/>
    </location>
</feature>
<comment type="caution">
    <text evidence="12">The sequence shown here is derived from an EMBL/GenBank/DDBJ whole genome shotgun (WGS) entry which is preliminary data.</text>
</comment>
<evidence type="ECO:0000256" key="1">
    <source>
        <dbReference type="ARBA" id="ARBA00004477"/>
    </source>
</evidence>
<evidence type="ECO:0000313" key="12">
    <source>
        <dbReference type="EMBL" id="GAA2724003.1"/>
    </source>
</evidence>
<evidence type="ECO:0000256" key="4">
    <source>
        <dbReference type="ARBA" id="ARBA00022676"/>
    </source>
</evidence>
<evidence type="ECO:0000256" key="3">
    <source>
        <dbReference type="ARBA" id="ARBA00022502"/>
    </source>
</evidence>
<evidence type="ECO:0000256" key="6">
    <source>
        <dbReference type="ARBA" id="ARBA00022692"/>
    </source>
</evidence>
<evidence type="ECO:0000256" key="5">
    <source>
        <dbReference type="ARBA" id="ARBA00022679"/>
    </source>
</evidence>
<name>A0ABP6GMD1_9ACTN</name>
<evidence type="ECO:0000256" key="11">
    <source>
        <dbReference type="SAM" id="Phobius"/>
    </source>
</evidence>
<evidence type="ECO:0000256" key="10">
    <source>
        <dbReference type="SAM" id="MobiDB-lite"/>
    </source>
</evidence>